<feature type="domain" description="3-hydroxyacyl-CoA dehydrogenase NAD binding" evidence="1">
    <location>
        <begin position="1"/>
        <end position="40"/>
    </location>
</feature>
<keyword evidence="3" id="KW-1185">Reference proteome</keyword>
<protein>
    <recommendedName>
        <fullName evidence="1">3-hydroxyacyl-CoA dehydrogenase NAD binding domain-containing protein</fullName>
    </recommendedName>
</protein>
<dbReference type="GO" id="GO:0006631">
    <property type="term" value="P:fatty acid metabolic process"/>
    <property type="evidence" value="ECO:0007669"/>
    <property type="project" value="InterPro"/>
</dbReference>
<dbReference type="GO" id="GO:0070403">
    <property type="term" value="F:NAD+ binding"/>
    <property type="evidence" value="ECO:0007669"/>
    <property type="project" value="InterPro"/>
</dbReference>
<proteinExistence type="predicted"/>
<dbReference type="Proteomes" id="UP000262882">
    <property type="component" value="Unassembled WGS sequence"/>
</dbReference>
<accession>A0A372GGC4</accession>
<reference evidence="2 3" key="1">
    <citation type="submission" date="2018-08" db="EMBL/GenBank/DDBJ databases">
        <title>Actinomadura spongicola sp. nov., isolated from marine sponge Leucetta chagosensis.</title>
        <authorList>
            <person name="Li L."/>
            <person name="Lin H.W."/>
        </authorList>
    </citation>
    <scope>NUCLEOTIDE SEQUENCE [LARGE SCALE GENOMIC DNA]</scope>
    <source>
        <strain evidence="2 3">LHW52907</strain>
    </source>
</reference>
<gene>
    <name evidence="2" type="ORF">D0T12_18745</name>
</gene>
<dbReference type="AlphaFoldDB" id="A0A372GGC4"/>
<name>A0A372GGC4_9ACTN</name>
<dbReference type="InterPro" id="IPR006176">
    <property type="entry name" value="3-OHacyl-CoA_DH_NAD-bd"/>
</dbReference>
<organism evidence="2 3">
    <name type="scientific">Actinomadura spongiicola</name>
    <dbReference type="NCBI Taxonomy" id="2303421"/>
    <lineage>
        <taxon>Bacteria</taxon>
        <taxon>Bacillati</taxon>
        <taxon>Actinomycetota</taxon>
        <taxon>Actinomycetes</taxon>
        <taxon>Streptosporangiales</taxon>
        <taxon>Thermomonosporaceae</taxon>
        <taxon>Actinomadura</taxon>
    </lineage>
</organism>
<evidence type="ECO:0000313" key="2">
    <source>
        <dbReference type="EMBL" id="RFS84428.1"/>
    </source>
</evidence>
<evidence type="ECO:0000313" key="3">
    <source>
        <dbReference type="Proteomes" id="UP000262882"/>
    </source>
</evidence>
<evidence type="ECO:0000259" key="1">
    <source>
        <dbReference type="Pfam" id="PF02737"/>
    </source>
</evidence>
<comment type="caution">
    <text evidence="2">The sequence shown here is derived from an EMBL/GenBank/DDBJ whole genome shotgun (WGS) entry which is preliminary data.</text>
</comment>
<dbReference type="Pfam" id="PF02737">
    <property type="entry name" value="3HCDH_N"/>
    <property type="match status" value="1"/>
</dbReference>
<sequence>MGAGIAHAFLTAGSTVTVVESSDAASHAAHDSVRDIEKPLVDELVHAERTEFAAEA</sequence>
<dbReference type="EMBL" id="QVNQ01000005">
    <property type="protein sequence ID" value="RFS84428.1"/>
    <property type="molecule type" value="Genomic_DNA"/>
</dbReference>